<name>A0A2G1WBN3_9BACT</name>
<feature type="transmembrane region" description="Helical" evidence="2">
    <location>
        <begin position="98"/>
        <end position="120"/>
    </location>
</feature>
<dbReference type="AlphaFoldDB" id="A0A2G1WBN3"/>
<proteinExistence type="predicted"/>
<evidence type="ECO:0000313" key="4">
    <source>
        <dbReference type="EMBL" id="PHQ36445.1"/>
    </source>
</evidence>
<keyword evidence="2" id="KW-0472">Membrane</keyword>
<dbReference type="OrthoDB" id="9782395at2"/>
<dbReference type="Pfam" id="PF02698">
    <property type="entry name" value="DUF218"/>
    <property type="match status" value="1"/>
</dbReference>
<evidence type="ECO:0000256" key="2">
    <source>
        <dbReference type="SAM" id="Phobius"/>
    </source>
</evidence>
<gene>
    <name evidence="4" type="ORF">CEE69_03365</name>
</gene>
<dbReference type="PANTHER" id="PTHR30336:SF4">
    <property type="entry name" value="ENVELOPE BIOGENESIS FACTOR ELYC"/>
    <property type="match status" value="1"/>
</dbReference>
<dbReference type="Proteomes" id="UP000225740">
    <property type="component" value="Unassembled WGS sequence"/>
</dbReference>
<dbReference type="GO" id="GO:0043164">
    <property type="term" value="P:Gram-negative-bacterium-type cell wall biogenesis"/>
    <property type="evidence" value="ECO:0007669"/>
    <property type="project" value="TreeGrafter"/>
</dbReference>
<feature type="region of interest" description="Disordered" evidence="1">
    <location>
        <begin position="1"/>
        <end position="23"/>
    </location>
</feature>
<dbReference type="CDD" id="cd06259">
    <property type="entry name" value="YdcF-like"/>
    <property type="match status" value="1"/>
</dbReference>
<organism evidence="4 5">
    <name type="scientific">Rhodopirellula bahusiensis</name>
    <dbReference type="NCBI Taxonomy" id="2014065"/>
    <lineage>
        <taxon>Bacteria</taxon>
        <taxon>Pseudomonadati</taxon>
        <taxon>Planctomycetota</taxon>
        <taxon>Planctomycetia</taxon>
        <taxon>Pirellulales</taxon>
        <taxon>Pirellulaceae</taxon>
        <taxon>Rhodopirellula</taxon>
    </lineage>
</organism>
<accession>A0A2G1WBN3</accession>
<feature type="transmembrane region" description="Helical" evidence="2">
    <location>
        <begin position="66"/>
        <end position="86"/>
    </location>
</feature>
<keyword evidence="5" id="KW-1185">Reference proteome</keyword>
<keyword evidence="2" id="KW-1133">Transmembrane helix</keyword>
<protein>
    <recommendedName>
        <fullName evidence="3">DUF218 domain-containing protein</fullName>
    </recommendedName>
</protein>
<dbReference type="GO" id="GO:0000270">
    <property type="term" value="P:peptidoglycan metabolic process"/>
    <property type="evidence" value="ECO:0007669"/>
    <property type="project" value="TreeGrafter"/>
</dbReference>
<feature type="domain" description="DUF218" evidence="3">
    <location>
        <begin position="146"/>
        <end position="323"/>
    </location>
</feature>
<comment type="caution">
    <text evidence="4">The sequence shown here is derived from an EMBL/GenBank/DDBJ whole genome shotgun (WGS) entry which is preliminary data.</text>
</comment>
<dbReference type="GO" id="GO:0005886">
    <property type="term" value="C:plasma membrane"/>
    <property type="evidence" value="ECO:0007669"/>
    <property type="project" value="TreeGrafter"/>
</dbReference>
<evidence type="ECO:0000313" key="5">
    <source>
        <dbReference type="Proteomes" id="UP000225740"/>
    </source>
</evidence>
<feature type="transmembrane region" description="Helical" evidence="2">
    <location>
        <begin position="32"/>
        <end position="54"/>
    </location>
</feature>
<evidence type="ECO:0000259" key="3">
    <source>
        <dbReference type="Pfam" id="PF02698"/>
    </source>
</evidence>
<dbReference type="PANTHER" id="PTHR30336">
    <property type="entry name" value="INNER MEMBRANE PROTEIN, PROBABLE PERMEASE"/>
    <property type="match status" value="1"/>
</dbReference>
<dbReference type="InterPro" id="IPR051599">
    <property type="entry name" value="Cell_Envelope_Assoc"/>
</dbReference>
<reference evidence="4 5" key="1">
    <citation type="submission" date="2017-06" db="EMBL/GenBank/DDBJ databases">
        <title>Description of Rhodopirellula bahusiensis sp. nov.</title>
        <authorList>
            <person name="Kizina J."/>
            <person name="Harder J."/>
        </authorList>
    </citation>
    <scope>NUCLEOTIDE SEQUENCE [LARGE SCALE GENOMIC DNA]</scope>
    <source>
        <strain evidence="4 5">SWK21</strain>
    </source>
</reference>
<keyword evidence="2" id="KW-0812">Transmembrane</keyword>
<dbReference type="EMBL" id="NIZW01000002">
    <property type="protein sequence ID" value="PHQ36445.1"/>
    <property type="molecule type" value="Genomic_DNA"/>
</dbReference>
<sequence>MMGRMNANPSIDPAEDQPTQSTVKPRSCCSGIVVALAVPAALVLLLVVVTWMQQGFVAGMRCGTDLIQPVGLVWLGLLALTAFAFSQWRRGFHSVVKPIAWFTCFLVWGIVANGDFANWMSGQVESPLRSEPHPALEQRKLERPLDAVVVLGGGSSAITAGFYELGRDGERVISAAQAYHAGATRMIIVTGSSTDGYEPPWKQSTQLLLSLGVPEAAIVRIEGVNTRAEMQSLRELMDSPPAEFGSLGRTDEEQSGELQVGLITSAFHMPRALRLAKASSLELIPLPCAFRAENNDRPWVASSLVPRAENLDTVAKMFKETIAKMVGQ</sequence>
<evidence type="ECO:0000256" key="1">
    <source>
        <dbReference type="SAM" id="MobiDB-lite"/>
    </source>
</evidence>
<dbReference type="InterPro" id="IPR003848">
    <property type="entry name" value="DUF218"/>
</dbReference>